<keyword evidence="2" id="KW-1185">Reference proteome</keyword>
<gene>
    <name evidence="1" type="ORF">CKO31_03030</name>
</gene>
<dbReference type="EMBL" id="NRRV01000004">
    <property type="protein sequence ID" value="MBK1629729.1"/>
    <property type="molecule type" value="Genomic_DNA"/>
</dbReference>
<evidence type="ECO:0000313" key="2">
    <source>
        <dbReference type="Proteomes" id="UP000748752"/>
    </source>
</evidence>
<dbReference type="Proteomes" id="UP000748752">
    <property type="component" value="Unassembled WGS sequence"/>
</dbReference>
<name>A0ABS1CCX3_9GAMM</name>
<sequence length="81" mass="9443">MADFEIVGRIVGIEVIARGPGIQEVSRLNRQYGRGKRRKLKGFAGVRLSSGRERHAELHWYEAHGIGRRDMKRKRYIDDHE</sequence>
<accession>A0ABS1CCX3</accession>
<protein>
    <submittedName>
        <fullName evidence="1">Uncharacterized protein</fullName>
    </submittedName>
</protein>
<comment type="caution">
    <text evidence="1">The sequence shown here is derived from an EMBL/GenBank/DDBJ whole genome shotgun (WGS) entry which is preliminary data.</text>
</comment>
<evidence type="ECO:0000313" key="1">
    <source>
        <dbReference type="EMBL" id="MBK1629729.1"/>
    </source>
</evidence>
<proteinExistence type="predicted"/>
<reference evidence="1 2" key="1">
    <citation type="journal article" date="2020" name="Microorganisms">
        <title>Osmotic Adaptation and Compatible Solute Biosynthesis of Phototrophic Bacteria as Revealed from Genome Analyses.</title>
        <authorList>
            <person name="Imhoff J.F."/>
            <person name="Rahn T."/>
            <person name="Kunzel S."/>
            <person name="Keller A."/>
            <person name="Neulinger S.C."/>
        </authorList>
    </citation>
    <scope>NUCLEOTIDE SEQUENCE [LARGE SCALE GENOMIC DNA]</scope>
    <source>
        <strain evidence="1 2">DSM 6210</strain>
    </source>
</reference>
<organism evidence="1 2">
    <name type="scientific">Thiohalocapsa halophila</name>
    <dbReference type="NCBI Taxonomy" id="69359"/>
    <lineage>
        <taxon>Bacteria</taxon>
        <taxon>Pseudomonadati</taxon>
        <taxon>Pseudomonadota</taxon>
        <taxon>Gammaproteobacteria</taxon>
        <taxon>Chromatiales</taxon>
        <taxon>Chromatiaceae</taxon>
        <taxon>Thiohalocapsa</taxon>
    </lineage>
</organism>